<comment type="pathway">
    <text evidence="8">Cofactor biosynthesis; coenzyme A biosynthesis; CoA from (R)-pantothenate: step 5/5.</text>
</comment>
<evidence type="ECO:0000256" key="1">
    <source>
        <dbReference type="ARBA" id="ARBA00009018"/>
    </source>
</evidence>
<dbReference type="HAMAP" id="MF_00376">
    <property type="entry name" value="Dephospho_CoA_kinase"/>
    <property type="match status" value="1"/>
</dbReference>
<dbReference type="GO" id="GO:0004140">
    <property type="term" value="F:dephospho-CoA kinase activity"/>
    <property type="evidence" value="ECO:0007669"/>
    <property type="project" value="UniProtKB-UniRule"/>
</dbReference>
<comment type="catalytic activity">
    <reaction evidence="8">
        <text>3'-dephospho-CoA + ATP = ADP + CoA + H(+)</text>
        <dbReference type="Rhea" id="RHEA:18245"/>
        <dbReference type="ChEBI" id="CHEBI:15378"/>
        <dbReference type="ChEBI" id="CHEBI:30616"/>
        <dbReference type="ChEBI" id="CHEBI:57287"/>
        <dbReference type="ChEBI" id="CHEBI:57328"/>
        <dbReference type="ChEBI" id="CHEBI:456216"/>
        <dbReference type="EC" id="2.7.1.24"/>
    </reaction>
</comment>
<evidence type="ECO:0000256" key="2">
    <source>
        <dbReference type="ARBA" id="ARBA00022490"/>
    </source>
</evidence>
<dbReference type="GO" id="GO:0015937">
    <property type="term" value="P:coenzyme A biosynthetic process"/>
    <property type="evidence" value="ECO:0007669"/>
    <property type="project" value="UniProtKB-UniRule"/>
</dbReference>
<proteinExistence type="inferred from homology"/>
<gene>
    <name evidence="8 10" type="primary">coaE</name>
    <name evidence="10" type="ORF">NCTC5906_02202</name>
</gene>
<name>A0A448FBJ5_AGGAP</name>
<dbReference type="NCBIfam" id="TIGR00152">
    <property type="entry name" value="dephospho-CoA kinase"/>
    <property type="match status" value="1"/>
</dbReference>
<dbReference type="PROSITE" id="PS51219">
    <property type="entry name" value="DPCK"/>
    <property type="match status" value="1"/>
</dbReference>
<evidence type="ECO:0000313" key="11">
    <source>
        <dbReference type="Proteomes" id="UP000272690"/>
    </source>
</evidence>
<dbReference type="OrthoDB" id="9812943at2"/>
<keyword evidence="3 8" id="KW-0808">Transferase</keyword>
<organism evidence="10 11">
    <name type="scientific">Aggregatibacter aphrophilus ATCC 33389</name>
    <dbReference type="NCBI Taxonomy" id="985008"/>
    <lineage>
        <taxon>Bacteria</taxon>
        <taxon>Pseudomonadati</taxon>
        <taxon>Pseudomonadota</taxon>
        <taxon>Gammaproteobacteria</taxon>
        <taxon>Pasteurellales</taxon>
        <taxon>Pasteurellaceae</taxon>
        <taxon>Aggregatibacter</taxon>
    </lineage>
</organism>
<comment type="similarity">
    <text evidence="1 8">Belongs to the CoaE family.</text>
</comment>
<keyword evidence="2 8" id="KW-0963">Cytoplasm</keyword>
<dbReference type="AlphaFoldDB" id="A0A448FBJ5"/>
<dbReference type="GeneID" id="49636592"/>
<keyword evidence="7 8" id="KW-0173">Coenzyme A biosynthesis</keyword>
<evidence type="ECO:0000256" key="4">
    <source>
        <dbReference type="ARBA" id="ARBA00022741"/>
    </source>
</evidence>
<reference evidence="10 11" key="1">
    <citation type="submission" date="2018-12" db="EMBL/GenBank/DDBJ databases">
        <authorList>
            <consortium name="Pathogen Informatics"/>
        </authorList>
    </citation>
    <scope>NUCLEOTIDE SEQUENCE [LARGE SCALE GENOMIC DNA]</scope>
    <source>
        <strain evidence="10 11">NCTC5906</strain>
    </source>
</reference>
<sequence length="206" mass="23252">MTYVVGLTGGIGSGKSTIAKLFAELGVPVIDADIVARQVVEKGSPLLQQIVAHFGREMLLENGELNRAALREKVFNHETEKQWLNQLLHPAIRTEMLNQLAQQRAPYCIFMVPLLIENKLTALCQRVLVVDVSEQTQLTRASQRDNNQLALIKNIMQSQVSRSERLQHADDVINNDADLSESLPQLKQKVLDLHHHYLQLAEKFND</sequence>
<evidence type="ECO:0000256" key="7">
    <source>
        <dbReference type="ARBA" id="ARBA00022993"/>
    </source>
</evidence>
<comment type="subcellular location">
    <subcellularLocation>
        <location evidence="8">Cytoplasm</location>
    </subcellularLocation>
</comment>
<dbReference type="Pfam" id="PF01121">
    <property type="entry name" value="CoaE"/>
    <property type="match status" value="1"/>
</dbReference>
<dbReference type="SUPFAM" id="SSF52540">
    <property type="entry name" value="P-loop containing nucleoside triphosphate hydrolases"/>
    <property type="match status" value="1"/>
</dbReference>
<evidence type="ECO:0000256" key="6">
    <source>
        <dbReference type="ARBA" id="ARBA00022840"/>
    </source>
</evidence>
<dbReference type="Proteomes" id="UP000272690">
    <property type="component" value="Chromosome"/>
</dbReference>
<evidence type="ECO:0000256" key="9">
    <source>
        <dbReference type="NCBIfam" id="TIGR00152"/>
    </source>
</evidence>
<dbReference type="CDD" id="cd02022">
    <property type="entry name" value="DPCK"/>
    <property type="match status" value="1"/>
</dbReference>
<dbReference type="PANTHER" id="PTHR10695">
    <property type="entry name" value="DEPHOSPHO-COA KINASE-RELATED"/>
    <property type="match status" value="1"/>
</dbReference>
<dbReference type="InterPro" id="IPR027417">
    <property type="entry name" value="P-loop_NTPase"/>
</dbReference>
<keyword evidence="6 8" id="KW-0067">ATP-binding</keyword>
<dbReference type="Gene3D" id="3.40.50.300">
    <property type="entry name" value="P-loop containing nucleotide triphosphate hydrolases"/>
    <property type="match status" value="1"/>
</dbReference>
<dbReference type="InterPro" id="IPR001977">
    <property type="entry name" value="Depp_CoAkinase"/>
</dbReference>
<dbReference type="EMBL" id="LR134327">
    <property type="protein sequence ID" value="VEF44860.1"/>
    <property type="molecule type" value="Genomic_DNA"/>
</dbReference>
<dbReference type="UniPathway" id="UPA00241">
    <property type="reaction ID" value="UER00356"/>
</dbReference>
<feature type="binding site" evidence="8">
    <location>
        <begin position="12"/>
        <end position="17"/>
    </location>
    <ligand>
        <name>ATP</name>
        <dbReference type="ChEBI" id="CHEBI:30616"/>
    </ligand>
</feature>
<evidence type="ECO:0000256" key="3">
    <source>
        <dbReference type="ARBA" id="ARBA00022679"/>
    </source>
</evidence>
<protein>
    <recommendedName>
        <fullName evidence="8 9">Dephospho-CoA kinase</fullName>
        <ecNumber evidence="8 9">2.7.1.24</ecNumber>
    </recommendedName>
    <alternativeName>
        <fullName evidence="8">Dephosphocoenzyme A kinase</fullName>
    </alternativeName>
</protein>
<dbReference type="RefSeq" id="WP_005704567.1">
    <property type="nucleotide sequence ID" value="NZ_AEWB02000019.1"/>
</dbReference>
<dbReference type="GO" id="GO:0005524">
    <property type="term" value="F:ATP binding"/>
    <property type="evidence" value="ECO:0007669"/>
    <property type="project" value="UniProtKB-UniRule"/>
</dbReference>
<comment type="function">
    <text evidence="8">Catalyzes the phosphorylation of the 3'-hydroxyl group of dephosphocoenzyme A to form coenzyme A.</text>
</comment>
<keyword evidence="4 8" id="KW-0547">Nucleotide-binding</keyword>
<evidence type="ECO:0000313" key="10">
    <source>
        <dbReference type="EMBL" id="VEF44860.1"/>
    </source>
</evidence>
<dbReference type="GO" id="GO:0005737">
    <property type="term" value="C:cytoplasm"/>
    <property type="evidence" value="ECO:0007669"/>
    <property type="project" value="UniProtKB-SubCell"/>
</dbReference>
<dbReference type="FunFam" id="3.40.50.300:FF:000518">
    <property type="entry name" value="Dephospho-CoA kinase"/>
    <property type="match status" value="1"/>
</dbReference>
<evidence type="ECO:0000256" key="5">
    <source>
        <dbReference type="ARBA" id="ARBA00022777"/>
    </source>
</evidence>
<dbReference type="EC" id="2.7.1.24" evidence="8 9"/>
<dbReference type="PANTHER" id="PTHR10695:SF46">
    <property type="entry name" value="BIFUNCTIONAL COENZYME A SYNTHASE-RELATED"/>
    <property type="match status" value="1"/>
</dbReference>
<evidence type="ECO:0000256" key="8">
    <source>
        <dbReference type="HAMAP-Rule" id="MF_00376"/>
    </source>
</evidence>
<accession>A0A448FBJ5</accession>
<keyword evidence="5 8" id="KW-0418">Kinase</keyword>